<dbReference type="Proteomes" id="UP001605918">
    <property type="component" value="Unassembled WGS sequence"/>
</dbReference>
<gene>
    <name evidence="1" type="ORF">ACGSLL_01995</name>
</gene>
<accession>A0ABW7D6T4</accession>
<reference evidence="1 2" key="1">
    <citation type="submission" date="2024-10" db="EMBL/GenBank/DDBJ databases">
        <title>Whole genome of Pseudomonas sp Strain RB5.</title>
        <authorList>
            <person name="Selami N."/>
        </authorList>
    </citation>
    <scope>NUCLEOTIDE SEQUENCE [LARGE SCALE GENOMIC DNA]</scope>
    <source>
        <strain evidence="1 2">RB5</strain>
    </source>
</reference>
<sequence length="664" mass="72133">MNELIKNAGLNRKAVILKRMSDAALADPGVAVTITEQTIDGDLRIPVAKLNAPLEFTIPKPLQEHQNDIIDILIRKKDAPGWVEIDSFDLDPDLSKRVWPMAKTIPLGPWLNEESQPPEPTSYEIRYNYWYAGANGGLSLIAEYMIDKTRPYQVKDPASDLKPKAAAFPQDLPPTDPIDEEYIEANPDGIIVKPSSVSLTYDAKDIFEFFWGISPDPAVDEPVFRGTLPSSLEAAIPISVFEESEEGVNTLVYRATDVAGNVGKISNPASREVRRVEDPTVFKPPVIPLANGENGDDRIDMQDCFAGVDVVIEVPVPNSPAHSIIPKWATQPLEEKSVADAVNGQLTWRVDYAKIKSAYGVTDDDKPTDVSYLMYRGATSIGGSNKIIQVNLFTIGPPNPGEPDPVNINLPVPTLKGGGGSDDAIKEVDYDANATYTIKLFDAPPTEESWLVDVLYADKKVGETIKLRDGQEGTELTGTLPWPTIFAEGTGSKPLQWVLYTATDPNFTKSPPKPITVDEFPIQTAAPTILYLTGKDQNLIGCPTLDVIGAGGRRTLQVVVPKSDYTVVQEEITVKFGAYINDVLVENTEVTAKHAITTPYPDEGVTIDIGDYVTNFKPGHGAEGRVSYTITRSGLGDTPPSAEAKAGVILQNSTGQYCEDATAP</sequence>
<protein>
    <submittedName>
        <fullName evidence="1">Uncharacterized protein</fullName>
    </submittedName>
</protein>
<dbReference type="EMBL" id="JBIEIL010000001">
    <property type="protein sequence ID" value="MFG6203111.1"/>
    <property type="molecule type" value="Genomic_DNA"/>
</dbReference>
<keyword evidence="2" id="KW-1185">Reference proteome</keyword>
<evidence type="ECO:0000313" key="1">
    <source>
        <dbReference type="EMBL" id="MFG6203111.1"/>
    </source>
</evidence>
<organism evidence="1 2">
    <name type="scientific">Pseudomonas retamae</name>
    <dbReference type="NCBI Taxonomy" id="702110"/>
    <lineage>
        <taxon>Bacteria</taxon>
        <taxon>Pseudomonadati</taxon>
        <taxon>Pseudomonadota</taxon>
        <taxon>Gammaproteobacteria</taxon>
        <taxon>Pseudomonadales</taxon>
        <taxon>Pseudomonadaceae</taxon>
        <taxon>Pseudomonas</taxon>
    </lineage>
</organism>
<proteinExistence type="predicted"/>
<evidence type="ECO:0000313" key="2">
    <source>
        <dbReference type="Proteomes" id="UP001605918"/>
    </source>
</evidence>
<dbReference type="RefSeq" id="WP_394502646.1">
    <property type="nucleotide sequence ID" value="NZ_JBIEIL010000001.1"/>
</dbReference>
<comment type="caution">
    <text evidence="1">The sequence shown here is derived from an EMBL/GenBank/DDBJ whole genome shotgun (WGS) entry which is preliminary data.</text>
</comment>
<name>A0ABW7D6T4_9PSED</name>